<sequence>MVDVMEQPLHERIRILRDIEFLDEKVDSISGYMERFLSSVMSELKFAFSEFEERSLYSVHRSLFLLYELQVIDPAHSAATNQYSVFLQKVKSAIESSWLASQAVASFVEAEPIYDIEEQLVKLYESHPVTNHRLFDYLRDTADMDQLISFFKSDCALNNRFFDLIVLTLVGARPNTRVEISKNIWDEAGQGNAGKSHVELYNSLLVSLDIDLVGDDYASLLSWQGLEGYNLFMMGALNRQHYFKLLGIMAMTEMLDPQNYDKLISGCRRLGVCDELQLAYYEEHAEIDILHAKGWVESVVRPIVKDTPSAGQEIYIGAKYRLDSCNRYYDYLLNALESERASRIHEGFASRK</sequence>
<dbReference type="PANTHER" id="PTHR40279">
    <property type="entry name" value="PQQC-LIKE PROTEIN"/>
    <property type="match status" value="1"/>
</dbReference>
<protein>
    <recommendedName>
        <fullName evidence="4">Spermidine/putrescine ABC transporter</fullName>
    </recommendedName>
</protein>
<keyword evidence="1" id="KW-0560">Oxidoreductase</keyword>
<dbReference type="Gene3D" id="1.20.910.10">
    <property type="entry name" value="Heme oxygenase-like"/>
    <property type="match status" value="1"/>
</dbReference>
<dbReference type="PANTHER" id="PTHR40279:SF3">
    <property type="entry name" value="4-AMINOBENZOATE SYNTHASE"/>
    <property type="match status" value="1"/>
</dbReference>
<dbReference type="InterPro" id="IPR016084">
    <property type="entry name" value="Haem_Oase-like_multi-hlx"/>
</dbReference>
<evidence type="ECO:0000313" key="3">
    <source>
        <dbReference type="Proteomes" id="UP000284002"/>
    </source>
</evidence>
<dbReference type="AlphaFoldDB" id="A0A423HR33"/>
<reference evidence="2 3" key="1">
    <citation type="submission" date="2016-10" db="EMBL/GenBank/DDBJ databases">
        <title>Comparative genome analysis of multiple Pseudomonas spp. focuses on biocontrol and plant growth promoting traits.</title>
        <authorList>
            <person name="Tao X.-Y."/>
            <person name="Taylor C.G."/>
        </authorList>
    </citation>
    <scope>NUCLEOTIDE SEQUENCE [LARGE SCALE GENOMIC DNA]</scope>
    <source>
        <strain evidence="2 3">36C6</strain>
    </source>
</reference>
<gene>
    <name evidence="2" type="ORF">BK662_12590</name>
</gene>
<dbReference type="Pfam" id="PF14518">
    <property type="entry name" value="Haem_oxygenas_2"/>
    <property type="match status" value="1"/>
</dbReference>
<dbReference type="InterPro" id="IPR039068">
    <property type="entry name" value="PqqC-like"/>
</dbReference>
<evidence type="ECO:0000313" key="2">
    <source>
        <dbReference type="EMBL" id="RON15674.1"/>
    </source>
</evidence>
<name>A0A423HR33_9PSED</name>
<evidence type="ECO:0000256" key="1">
    <source>
        <dbReference type="ARBA" id="ARBA00023002"/>
    </source>
</evidence>
<dbReference type="SUPFAM" id="SSF48613">
    <property type="entry name" value="Heme oxygenase-like"/>
    <property type="match status" value="1"/>
</dbReference>
<organism evidence="2 3">
    <name type="scientific">Pseudomonas frederiksbergensis</name>
    <dbReference type="NCBI Taxonomy" id="104087"/>
    <lineage>
        <taxon>Bacteria</taxon>
        <taxon>Pseudomonadati</taxon>
        <taxon>Pseudomonadota</taxon>
        <taxon>Gammaproteobacteria</taxon>
        <taxon>Pseudomonadales</taxon>
        <taxon>Pseudomonadaceae</taxon>
        <taxon>Pseudomonas</taxon>
    </lineage>
</organism>
<comment type="caution">
    <text evidence="2">The sequence shown here is derived from an EMBL/GenBank/DDBJ whole genome shotgun (WGS) entry which is preliminary data.</text>
</comment>
<dbReference type="SMART" id="SM01236">
    <property type="entry name" value="Haem_oxygenase_2"/>
    <property type="match status" value="1"/>
</dbReference>
<proteinExistence type="predicted"/>
<accession>A0A423HR33</accession>
<dbReference type="GO" id="GO:0016491">
    <property type="term" value="F:oxidoreductase activity"/>
    <property type="evidence" value="ECO:0007669"/>
    <property type="project" value="UniProtKB-KW"/>
</dbReference>
<dbReference type="Proteomes" id="UP000284002">
    <property type="component" value="Unassembled WGS sequence"/>
</dbReference>
<evidence type="ECO:0008006" key="4">
    <source>
        <dbReference type="Google" id="ProtNLM"/>
    </source>
</evidence>
<dbReference type="EMBL" id="MOBM01000017">
    <property type="protein sequence ID" value="RON15674.1"/>
    <property type="molecule type" value="Genomic_DNA"/>
</dbReference>